<gene>
    <name evidence="1" type="ORF">MUN68_012825</name>
</gene>
<evidence type="ECO:0008006" key="3">
    <source>
        <dbReference type="Google" id="ProtNLM"/>
    </source>
</evidence>
<dbReference type="EMBL" id="CP116221">
    <property type="protein sequence ID" value="WCO00948.1"/>
    <property type="molecule type" value="Genomic_DNA"/>
</dbReference>
<name>A0ABY7RVE5_9FLAO</name>
<dbReference type="RefSeq" id="WP_249995949.1">
    <property type="nucleotide sequence ID" value="NZ_CP116221.1"/>
</dbReference>
<protein>
    <recommendedName>
        <fullName evidence="3">HMA domain-containing protein</fullName>
    </recommendedName>
</protein>
<evidence type="ECO:0000313" key="2">
    <source>
        <dbReference type="Proteomes" id="UP001202717"/>
    </source>
</evidence>
<evidence type="ECO:0000313" key="1">
    <source>
        <dbReference type="EMBL" id="WCO00948.1"/>
    </source>
</evidence>
<dbReference type="Proteomes" id="UP001202717">
    <property type="component" value="Chromosome"/>
</dbReference>
<keyword evidence="2" id="KW-1185">Reference proteome</keyword>
<proteinExistence type="predicted"/>
<sequence>MKKNLMISPFYKKHNINIRIHVFKTNIETEADISIIKVLFNSFSKIKQWSIDLEDIDNVLRIEATKNLSQRVIIQNVKSKGFYCEELD</sequence>
<reference evidence="1 2" key="1">
    <citation type="submission" date="2023-01" db="EMBL/GenBank/DDBJ databases">
        <title>Psychroserpens ponticola sp. nov., isolated from seawater.</title>
        <authorList>
            <person name="Kristyanto S."/>
            <person name="Jung J."/>
            <person name="Kim J.M."/>
            <person name="Jeon C.O."/>
        </authorList>
    </citation>
    <scope>NUCLEOTIDE SEQUENCE [LARGE SCALE GENOMIC DNA]</scope>
    <source>
        <strain evidence="1 2">MSW6</strain>
    </source>
</reference>
<accession>A0ABY7RVE5</accession>
<organism evidence="1 2">
    <name type="scientific">Psychroserpens ponticola</name>
    <dbReference type="NCBI Taxonomy" id="2932268"/>
    <lineage>
        <taxon>Bacteria</taxon>
        <taxon>Pseudomonadati</taxon>
        <taxon>Bacteroidota</taxon>
        <taxon>Flavobacteriia</taxon>
        <taxon>Flavobacteriales</taxon>
        <taxon>Flavobacteriaceae</taxon>
        <taxon>Psychroserpens</taxon>
    </lineage>
</organism>